<dbReference type="Proteomes" id="UP000631114">
    <property type="component" value="Unassembled WGS sequence"/>
</dbReference>
<dbReference type="EMBL" id="JADFTS010000007">
    <property type="protein sequence ID" value="KAF9596659.1"/>
    <property type="molecule type" value="Genomic_DNA"/>
</dbReference>
<comment type="caution">
    <text evidence="3">The sequence shown here is derived from an EMBL/GenBank/DDBJ whole genome shotgun (WGS) entry which is preliminary data.</text>
</comment>
<reference evidence="3 4" key="1">
    <citation type="submission" date="2020-10" db="EMBL/GenBank/DDBJ databases">
        <title>The Coptis chinensis genome and diversification of protoberbering-type alkaloids.</title>
        <authorList>
            <person name="Wang B."/>
            <person name="Shu S."/>
            <person name="Song C."/>
            <person name="Liu Y."/>
        </authorList>
    </citation>
    <scope>NUCLEOTIDE SEQUENCE [LARGE SCALE GENOMIC DNA]</scope>
    <source>
        <strain evidence="3">HL-2020</strain>
        <tissue evidence="3">Leaf</tissue>
    </source>
</reference>
<dbReference type="Pfam" id="PF03469">
    <property type="entry name" value="XH"/>
    <property type="match status" value="1"/>
</dbReference>
<dbReference type="AlphaFoldDB" id="A0A835HDV5"/>
<dbReference type="PANTHER" id="PTHR21596">
    <property type="entry name" value="RIBONUCLEASE P SUBUNIT P38"/>
    <property type="match status" value="1"/>
</dbReference>
<gene>
    <name evidence="3" type="ORF">IFM89_012858</name>
</gene>
<accession>A0A835HDV5</accession>
<evidence type="ECO:0000313" key="4">
    <source>
        <dbReference type="Proteomes" id="UP000631114"/>
    </source>
</evidence>
<evidence type="ECO:0000313" key="3">
    <source>
        <dbReference type="EMBL" id="KAF9596659.1"/>
    </source>
</evidence>
<protein>
    <recommendedName>
        <fullName evidence="2">Factor of DNA methylation 1-5/IDN2 domain-containing protein</fullName>
    </recommendedName>
</protein>
<organism evidence="3 4">
    <name type="scientific">Coptis chinensis</name>
    <dbReference type="NCBI Taxonomy" id="261450"/>
    <lineage>
        <taxon>Eukaryota</taxon>
        <taxon>Viridiplantae</taxon>
        <taxon>Streptophyta</taxon>
        <taxon>Embryophyta</taxon>
        <taxon>Tracheophyta</taxon>
        <taxon>Spermatophyta</taxon>
        <taxon>Magnoliopsida</taxon>
        <taxon>Ranunculales</taxon>
        <taxon>Ranunculaceae</taxon>
        <taxon>Coptidoideae</taxon>
        <taxon>Coptis</taxon>
    </lineage>
</organism>
<dbReference type="GO" id="GO:0080188">
    <property type="term" value="P:gene silencing by siRNA-directed DNA methylation"/>
    <property type="evidence" value="ECO:0007669"/>
    <property type="project" value="InterPro"/>
</dbReference>
<dbReference type="InterPro" id="IPR005379">
    <property type="entry name" value="FDM1-5/IDN2_XH"/>
</dbReference>
<name>A0A835HDV5_9MAGN</name>
<evidence type="ECO:0000259" key="2">
    <source>
        <dbReference type="Pfam" id="PF03469"/>
    </source>
</evidence>
<feature type="domain" description="Factor of DNA methylation 1-5/IDN2" evidence="2">
    <location>
        <begin position="125"/>
        <end position="213"/>
    </location>
</feature>
<keyword evidence="4" id="KW-1185">Reference proteome</keyword>
<keyword evidence="1" id="KW-0175">Coiled coil</keyword>
<proteinExistence type="predicted"/>
<evidence type="ECO:0000256" key="1">
    <source>
        <dbReference type="SAM" id="Coils"/>
    </source>
</evidence>
<dbReference type="PANTHER" id="PTHR21596:SF3">
    <property type="entry name" value="FACTOR OF DNA METHYLATION 1-RELATED"/>
    <property type="match status" value="1"/>
</dbReference>
<dbReference type="InterPro" id="IPR045177">
    <property type="entry name" value="FDM1-5/IDN2"/>
</dbReference>
<dbReference type="OrthoDB" id="1112055at2759"/>
<sequence>MLKMLQVQMWEKEILYKRIAQLEKQLDEKKALELDVEERIVERLEDKEGEIEDLESINQVLIVKERRSNDELQDARKELIDESKEWESFKLNHSKMHGSANTVLKKQMKKLLSFVHCGMITLEIRKWHPFEVVNVGGLAMEIIDEEDSKLKELKYELGNEVHNALKSALLELNEYNPSGRHIVRELWNFEEGKRATLKEGIQSMSNNLKKQKRVERGNLSYKH</sequence>
<feature type="coiled-coil region" evidence="1">
    <location>
        <begin position="12"/>
        <end position="85"/>
    </location>
</feature>